<reference evidence="1 2" key="1">
    <citation type="submission" date="2013-09" db="EMBL/GenBank/DDBJ databases">
        <title>Corchorus capsularis genome sequencing.</title>
        <authorList>
            <person name="Alam M."/>
            <person name="Haque M.S."/>
            <person name="Islam M.S."/>
            <person name="Emdad E.M."/>
            <person name="Islam M.M."/>
            <person name="Ahmed B."/>
            <person name="Halim A."/>
            <person name="Hossen Q.M.M."/>
            <person name="Hossain M.Z."/>
            <person name="Ahmed R."/>
            <person name="Khan M.M."/>
            <person name="Islam R."/>
            <person name="Rashid M.M."/>
            <person name="Khan S.A."/>
            <person name="Rahman M.S."/>
            <person name="Alam M."/>
        </authorList>
    </citation>
    <scope>NUCLEOTIDE SEQUENCE [LARGE SCALE GENOMIC DNA]</scope>
    <source>
        <strain evidence="2">cv. CVL-1</strain>
        <tissue evidence="1">Whole seedling</tissue>
    </source>
</reference>
<protein>
    <submittedName>
        <fullName evidence="1">Uncharacterized protein</fullName>
    </submittedName>
</protein>
<comment type="caution">
    <text evidence="1">The sequence shown here is derived from an EMBL/GenBank/DDBJ whole genome shotgun (WGS) entry which is preliminary data.</text>
</comment>
<evidence type="ECO:0000313" key="2">
    <source>
        <dbReference type="Proteomes" id="UP000188268"/>
    </source>
</evidence>
<dbReference type="AlphaFoldDB" id="A0A1R3I737"/>
<evidence type="ECO:0000313" key="1">
    <source>
        <dbReference type="EMBL" id="OMO78368.1"/>
    </source>
</evidence>
<gene>
    <name evidence="1" type="ORF">CCACVL1_14444</name>
</gene>
<dbReference type="Proteomes" id="UP000188268">
    <property type="component" value="Unassembled WGS sequence"/>
</dbReference>
<organism evidence="1 2">
    <name type="scientific">Corchorus capsularis</name>
    <name type="common">Jute</name>
    <dbReference type="NCBI Taxonomy" id="210143"/>
    <lineage>
        <taxon>Eukaryota</taxon>
        <taxon>Viridiplantae</taxon>
        <taxon>Streptophyta</taxon>
        <taxon>Embryophyta</taxon>
        <taxon>Tracheophyta</taxon>
        <taxon>Spermatophyta</taxon>
        <taxon>Magnoliopsida</taxon>
        <taxon>eudicotyledons</taxon>
        <taxon>Gunneridae</taxon>
        <taxon>Pentapetalae</taxon>
        <taxon>rosids</taxon>
        <taxon>malvids</taxon>
        <taxon>Malvales</taxon>
        <taxon>Malvaceae</taxon>
        <taxon>Grewioideae</taxon>
        <taxon>Apeibeae</taxon>
        <taxon>Corchorus</taxon>
    </lineage>
</organism>
<dbReference type="EMBL" id="AWWV01010570">
    <property type="protein sequence ID" value="OMO78368.1"/>
    <property type="molecule type" value="Genomic_DNA"/>
</dbReference>
<keyword evidence="2" id="KW-1185">Reference proteome</keyword>
<sequence length="77" mass="8575">MALPMQTKESPAQLATGIPKRVCLGNFVRARRVANTCSYTWLDVIRCMGYSNYSLDWNGDQIKGPRGGQLPSKNEGR</sequence>
<accession>A0A1R3I737</accession>
<dbReference type="Gramene" id="OMO78368">
    <property type="protein sequence ID" value="OMO78368"/>
    <property type="gene ID" value="CCACVL1_14444"/>
</dbReference>
<name>A0A1R3I737_COCAP</name>
<proteinExistence type="predicted"/>